<reference evidence="2 3" key="1">
    <citation type="journal article" date="2013" name="PLoS Genet.">
        <title>The genome and development-dependent transcriptomes of Pyronema confluens: a window into fungal evolution.</title>
        <authorList>
            <person name="Traeger S."/>
            <person name="Altegoer F."/>
            <person name="Freitag M."/>
            <person name="Gabaldon T."/>
            <person name="Kempken F."/>
            <person name="Kumar A."/>
            <person name="Marcet-Houben M."/>
            <person name="Poggeler S."/>
            <person name="Stajich J.E."/>
            <person name="Nowrousian M."/>
        </authorList>
    </citation>
    <scope>NUCLEOTIDE SEQUENCE [LARGE SCALE GENOMIC DNA]</scope>
    <source>
        <strain evidence="3">CBS 100304</strain>
        <tissue evidence="2">Vegetative mycelium</tissue>
    </source>
</reference>
<dbReference type="AlphaFoldDB" id="U4L8N9"/>
<accession>U4L8N9</accession>
<evidence type="ECO:0000313" key="2">
    <source>
        <dbReference type="EMBL" id="CCX14270.1"/>
    </source>
</evidence>
<evidence type="ECO:0000256" key="1">
    <source>
        <dbReference type="SAM" id="MobiDB-lite"/>
    </source>
</evidence>
<feature type="compositionally biased region" description="Polar residues" evidence="1">
    <location>
        <begin position="1"/>
        <end position="12"/>
    </location>
</feature>
<feature type="region of interest" description="Disordered" evidence="1">
    <location>
        <begin position="1"/>
        <end position="32"/>
    </location>
</feature>
<name>U4L8N9_PYROM</name>
<proteinExistence type="predicted"/>
<sequence length="32" mass="3502">MVPSSSGPSSRPQVCRGDVFSRPLRLRAKSSR</sequence>
<dbReference type="Proteomes" id="UP000018144">
    <property type="component" value="Unassembled WGS sequence"/>
</dbReference>
<organism evidence="2 3">
    <name type="scientific">Pyronema omphalodes (strain CBS 100304)</name>
    <name type="common">Pyronema confluens</name>
    <dbReference type="NCBI Taxonomy" id="1076935"/>
    <lineage>
        <taxon>Eukaryota</taxon>
        <taxon>Fungi</taxon>
        <taxon>Dikarya</taxon>
        <taxon>Ascomycota</taxon>
        <taxon>Pezizomycotina</taxon>
        <taxon>Pezizomycetes</taxon>
        <taxon>Pezizales</taxon>
        <taxon>Pyronemataceae</taxon>
        <taxon>Pyronema</taxon>
    </lineage>
</organism>
<keyword evidence="3" id="KW-1185">Reference proteome</keyword>
<protein>
    <submittedName>
        <fullName evidence="2">Uncharacterized protein</fullName>
    </submittedName>
</protein>
<evidence type="ECO:0000313" key="3">
    <source>
        <dbReference type="Proteomes" id="UP000018144"/>
    </source>
</evidence>
<dbReference type="EMBL" id="HF935944">
    <property type="protein sequence ID" value="CCX14270.1"/>
    <property type="molecule type" value="Genomic_DNA"/>
</dbReference>
<gene>
    <name evidence="2" type="ORF">PCON_13863</name>
</gene>